<protein>
    <submittedName>
        <fullName evidence="1">Uncharacterized protein</fullName>
    </submittedName>
</protein>
<comment type="caution">
    <text evidence="1">The sequence shown here is derived from an EMBL/GenBank/DDBJ whole genome shotgun (WGS) entry which is preliminary data.</text>
</comment>
<reference evidence="1" key="2">
    <citation type="journal article" date="2023" name="Science">
        <title>Genomic signatures of disease resistance in endangered staghorn corals.</title>
        <authorList>
            <person name="Vollmer S.V."/>
            <person name="Selwyn J.D."/>
            <person name="Despard B.A."/>
            <person name="Roesel C.L."/>
        </authorList>
    </citation>
    <scope>NUCLEOTIDE SEQUENCE</scope>
    <source>
        <strain evidence="1">K2</strain>
    </source>
</reference>
<keyword evidence="2" id="KW-1185">Reference proteome</keyword>
<accession>A0AAD9QM46</accession>
<organism evidence="1 2">
    <name type="scientific">Acropora cervicornis</name>
    <name type="common">Staghorn coral</name>
    <dbReference type="NCBI Taxonomy" id="6130"/>
    <lineage>
        <taxon>Eukaryota</taxon>
        <taxon>Metazoa</taxon>
        <taxon>Cnidaria</taxon>
        <taxon>Anthozoa</taxon>
        <taxon>Hexacorallia</taxon>
        <taxon>Scleractinia</taxon>
        <taxon>Astrocoeniina</taxon>
        <taxon>Acroporidae</taxon>
        <taxon>Acropora</taxon>
    </lineage>
</organism>
<dbReference type="AlphaFoldDB" id="A0AAD9QM46"/>
<gene>
    <name evidence="1" type="ORF">P5673_012747</name>
</gene>
<evidence type="ECO:0000313" key="2">
    <source>
        <dbReference type="Proteomes" id="UP001249851"/>
    </source>
</evidence>
<proteinExistence type="predicted"/>
<dbReference type="Proteomes" id="UP001249851">
    <property type="component" value="Unassembled WGS sequence"/>
</dbReference>
<sequence>MRIEEIEKTSWKEEELKVVRECLRKGDWSAGPKLFVMVRNELTFVGQVVLLRKRIVIPRTLRHI</sequence>
<name>A0AAD9QM46_ACRCE</name>
<dbReference type="EMBL" id="JARQWQ010000024">
    <property type="protein sequence ID" value="KAK2563757.1"/>
    <property type="molecule type" value="Genomic_DNA"/>
</dbReference>
<reference evidence="1" key="1">
    <citation type="journal article" date="2023" name="G3 (Bethesda)">
        <title>Whole genome assembly and annotation of the endangered Caribbean coral Acropora cervicornis.</title>
        <authorList>
            <person name="Selwyn J.D."/>
            <person name="Vollmer S.V."/>
        </authorList>
    </citation>
    <scope>NUCLEOTIDE SEQUENCE</scope>
    <source>
        <strain evidence="1">K2</strain>
    </source>
</reference>
<evidence type="ECO:0000313" key="1">
    <source>
        <dbReference type="EMBL" id="KAK2563757.1"/>
    </source>
</evidence>